<keyword evidence="2" id="KW-1185">Reference proteome</keyword>
<gene>
    <name evidence="1" type="ORF">KY290_010852</name>
</gene>
<dbReference type="EMBL" id="JAIVGD010000005">
    <property type="protein sequence ID" value="KAH0773715.1"/>
    <property type="molecule type" value="Genomic_DNA"/>
</dbReference>
<proteinExistence type="predicted"/>
<organism evidence="1 2">
    <name type="scientific">Solanum tuberosum</name>
    <name type="common">Potato</name>
    <dbReference type="NCBI Taxonomy" id="4113"/>
    <lineage>
        <taxon>Eukaryota</taxon>
        <taxon>Viridiplantae</taxon>
        <taxon>Streptophyta</taxon>
        <taxon>Embryophyta</taxon>
        <taxon>Tracheophyta</taxon>
        <taxon>Spermatophyta</taxon>
        <taxon>Magnoliopsida</taxon>
        <taxon>eudicotyledons</taxon>
        <taxon>Gunneridae</taxon>
        <taxon>Pentapetalae</taxon>
        <taxon>asterids</taxon>
        <taxon>lamiids</taxon>
        <taxon>Solanales</taxon>
        <taxon>Solanaceae</taxon>
        <taxon>Solanoideae</taxon>
        <taxon>Solaneae</taxon>
        <taxon>Solanum</taxon>
    </lineage>
</organism>
<name>A0ABQ7W103_SOLTU</name>
<evidence type="ECO:0000313" key="2">
    <source>
        <dbReference type="Proteomes" id="UP000826656"/>
    </source>
</evidence>
<accession>A0ABQ7W103</accession>
<reference evidence="1 2" key="1">
    <citation type="journal article" date="2021" name="bioRxiv">
        <title>Chromosome-scale and haplotype-resolved genome assembly of a tetraploid potato cultivar.</title>
        <authorList>
            <person name="Sun H."/>
            <person name="Jiao W.-B."/>
            <person name="Krause K."/>
            <person name="Campoy J.A."/>
            <person name="Goel M."/>
            <person name="Folz-Donahue K."/>
            <person name="Kukat C."/>
            <person name="Huettel B."/>
            <person name="Schneeberger K."/>
        </authorList>
    </citation>
    <scope>NUCLEOTIDE SEQUENCE [LARGE SCALE GENOMIC DNA]</scope>
    <source>
        <strain evidence="1">SolTubOtavaFocal</strain>
        <tissue evidence="1">Leaves</tissue>
    </source>
</reference>
<protein>
    <submittedName>
        <fullName evidence="1">Uncharacterized protein</fullName>
    </submittedName>
</protein>
<comment type="caution">
    <text evidence="1">The sequence shown here is derived from an EMBL/GenBank/DDBJ whole genome shotgun (WGS) entry which is preliminary data.</text>
</comment>
<evidence type="ECO:0000313" key="1">
    <source>
        <dbReference type="EMBL" id="KAH0773715.1"/>
    </source>
</evidence>
<sequence>MNFSVRSKIKSCRRNNVESSTKAADLRMKSVECKGEDDSLLRTIDPTSMQLRNKDKVISEMQIENLQEKTNGIVIGTKEQIIRLSRGGSQVESSSSKQSWQKLSNARSKIKFWGNEVVYYVLGVYPPFQVIQEIGKQEVLQGGIYNFDNMPFIVKEWTPELEFTREEL</sequence>
<dbReference type="Proteomes" id="UP000826656">
    <property type="component" value="Unassembled WGS sequence"/>
</dbReference>